<dbReference type="EMBL" id="JACOPG010000002">
    <property type="protein sequence ID" value="MBC5686251.1"/>
    <property type="molecule type" value="Genomic_DNA"/>
</dbReference>
<dbReference type="Pfam" id="PF13561">
    <property type="entry name" value="adh_short_C2"/>
    <property type="match status" value="1"/>
</dbReference>
<dbReference type="PRINTS" id="PR00081">
    <property type="entry name" value="GDHRDH"/>
</dbReference>
<keyword evidence="4" id="KW-1185">Reference proteome</keyword>
<accession>A0ABR7GHD8</accession>
<protein>
    <submittedName>
        <fullName evidence="3">SDR family oxidoreductase</fullName>
    </submittedName>
</protein>
<evidence type="ECO:0000256" key="1">
    <source>
        <dbReference type="ARBA" id="ARBA00006484"/>
    </source>
</evidence>
<evidence type="ECO:0000313" key="3">
    <source>
        <dbReference type="EMBL" id="MBC5686251.1"/>
    </source>
</evidence>
<gene>
    <name evidence="3" type="ORF">H8R94_06470</name>
</gene>
<dbReference type="CDD" id="cd05233">
    <property type="entry name" value="SDR_c"/>
    <property type="match status" value="1"/>
</dbReference>
<name>A0ABR7GHD8_9FIRM</name>
<dbReference type="PROSITE" id="PS00061">
    <property type="entry name" value="ADH_SHORT"/>
    <property type="match status" value="1"/>
</dbReference>
<dbReference type="SUPFAM" id="SSF51735">
    <property type="entry name" value="NAD(P)-binding Rossmann-fold domains"/>
    <property type="match status" value="1"/>
</dbReference>
<dbReference type="RefSeq" id="WP_186854189.1">
    <property type="nucleotide sequence ID" value="NZ_JACOPG010000002.1"/>
</dbReference>
<organism evidence="3 4">
    <name type="scientific">Roseburia lenta</name>
    <dbReference type="NCBI Taxonomy" id="2763061"/>
    <lineage>
        <taxon>Bacteria</taxon>
        <taxon>Bacillati</taxon>
        <taxon>Bacillota</taxon>
        <taxon>Clostridia</taxon>
        <taxon>Lachnospirales</taxon>
        <taxon>Lachnospiraceae</taxon>
        <taxon>Roseburia</taxon>
    </lineage>
</organism>
<evidence type="ECO:0000313" key="4">
    <source>
        <dbReference type="Proteomes" id="UP000643810"/>
    </source>
</evidence>
<comment type="caution">
    <text evidence="3">The sequence shown here is derived from an EMBL/GenBank/DDBJ whole genome shotgun (WGS) entry which is preliminary data.</text>
</comment>
<reference evidence="3 4" key="1">
    <citation type="submission" date="2020-08" db="EMBL/GenBank/DDBJ databases">
        <title>Genome public.</title>
        <authorList>
            <person name="Liu C."/>
            <person name="Sun Q."/>
        </authorList>
    </citation>
    <scope>NUCLEOTIDE SEQUENCE [LARGE SCALE GENOMIC DNA]</scope>
    <source>
        <strain evidence="3 4">NSJ-9</strain>
    </source>
</reference>
<dbReference type="Gene3D" id="3.40.50.720">
    <property type="entry name" value="NAD(P)-binding Rossmann-like Domain"/>
    <property type="match status" value="1"/>
</dbReference>
<dbReference type="InterPro" id="IPR002347">
    <property type="entry name" value="SDR_fam"/>
</dbReference>
<evidence type="ECO:0000256" key="2">
    <source>
        <dbReference type="ARBA" id="ARBA00023221"/>
    </source>
</evidence>
<dbReference type="Proteomes" id="UP000643810">
    <property type="component" value="Unassembled WGS sequence"/>
</dbReference>
<dbReference type="InterPro" id="IPR036291">
    <property type="entry name" value="NAD(P)-bd_dom_sf"/>
</dbReference>
<keyword evidence="2" id="KW-0443">Lipid metabolism</keyword>
<dbReference type="PANTHER" id="PTHR42879:SF2">
    <property type="entry name" value="3-OXOACYL-[ACYL-CARRIER-PROTEIN] REDUCTASE FABG"/>
    <property type="match status" value="1"/>
</dbReference>
<proteinExistence type="inferred from homology"/>
<comment type="similarity">
    <text evidence="1">Belongs to the short-chain dehydrogenases/reductases (SDR) family.</text>
</comment>
<dbReference type="InterPro" id="IPR020904">
    <property type="entry name" value="Sc_DH/Rdtase_CS"/>
</dbReference>
<keyword evidence="2" id="KW-0753">Steroid metabolism</keyword>
<sequence length="245" mass="27230">MSREKKVLFVTGASSDVGQALILQIADQYDTIVAHYCHSHESIDALAQKFPGKIQKVKADLADPKEVQAMIDGMIKEQWLPDHIVHLAAPKTTNERFHKMDSVRLDQAFEVSVRSIFHILQSFMPHMSKQKYGRVVFMLTSYCLGLPPKYQSAYVTSKYALLGLMKALATEYDSKGITVNGISPEMIDTKFLSDLPDLIVEENAAKSPLKRNLQVDDVVPMLAYLLSDAAEAITGQNIAITGGMR</sequence>
<dbReference type="PANTHER" id="PTHR42879">
    <property type="entry name" value="3-OXOACYL-(ACYL-CARRIER-PROTEIN) REDUCTASE"/>
    <property type="match status" value="1"/>
</dbReference>
<dbReference type="InterPro" id="IPR050259">
    <property type="entry name" value="SDR"/>
</dbReference>